<evidence type="ECO:0000256" key="1">
    <source>
        <dbReference type="ARBA" id="ARBA00001974"/>
    </source>
</evidence>
<gene>
    <name evidence="8" type="ORF">KHU32_12405</name>
</gene>
<protein>
    <submittedName>
        <fullName evidence="8">GMC family oxidoreductase</fullName>
    </submittedName>
</protein>
<dbReference type="SUPFAM" id="SSF54373">
    <property type="entry name" value="FAD-linked reductases, C-terminal domain"/>
    <property type="match status" value="1"/>
</dbReference>
<dbReference type="Gene3D" id="3.50.50.60">
    <property type="entry name" value="FAD/NAD(P)-binding domain"/>
    <property type="match status" value="2"/>
</dbReference>
<dbReference type="PANTHER" id="PTHR42784">
    <property type="entry name" value="PYRANOSE 2-OXIDASE"/>
    <property type="match status" value="1"/>
</dbReference>
<dbReference type="EMBL" id="JAHCDA010000002">
    <property type="protein sequence ID" value="MBS7811742.1"/>
    <property type="molecule type" value="Genomic_DNA"/>
</dbReference>
<dbReference type="InterPro" id="IPR036188">
    <property type="entry name" value="FAD/NAD-bd_sf"/>
</dbReference>
<dbReference type="Pfam" id="PF05199">
    <property type="entry name" value="GMC_oxred_C"/>
    <property type="match status" value="1"/>
</dbReference>
<evidence type="ECO:0000259" key="7">
    <source>
        <dbReference type="Pfam" id="PF05199"/>
    </source>
</evidence>
<proteinExistence type="inferred from homology"/>
<feature type="domain" description="FAD dependent oxidoreductase" evidence="6">
    <location>
        <begin position="17"/>
        <end position="297"/>
    </location>
</feature>
<reference evidence="8 9" key="1">
    <citation type="submission" date="2021-05" db="EMBL/GenBank/DDBJ databases">
        <title>Roseococcus sp. XZZS9, whole genome shotgun sequencing project.</title>
        <authorList>
            <person name="Zhao G."/>
            <person name="Shen L."/>
        </authorList>
    </citation>
    <scope>NUCLEOTIDE SEQUENCE [LARGE SCALE GENOMIC DNA]</scope>
    <source>
        <strain evidence="8 9">XZZS9</strain>
    </source>
</reference>
<keyword evidence="9" id="KW-1185">Reference proteome</keyword>
<evidence type="ECO:0000256" key="5">
    <source>
        <dbReference type="ARBA" id="ARBA00023002"/>
    </source>
</evidence>
<comment type="similarity">
    <text evidence="2">Belongs to the GMC oxidoreductase family.</text>
</comment>
<organism evidence="8 9">
    <name type="scientific">Roseococcus pinisoli</name>
    <dbReference type="NCBI Taxonomy" id="2835040"/>
    <lineage>
        <taxon>Bacteria</taxon>
        <taxon>Pseudomonadati</taxon>
        <taxon>Pseudomonadota</taxon>
        <taxon>Alphaproteobacteria</taxon>
        <taxon>Acetobacterales</taxon>
        <taxon>Roseomonadaceae</taxon>
        <taxon>Roseococcus</taxon>
    </lineage>
</organism>
<evidence type="ECO:0000313" key="9">
    <source>
        <dbReference type="Proteomes" id="UP000766336"/>
    </source>
</evidence>
<evidence type="ECO:0000313" key="8">
    <source>
        <dbReference type="EMBL" id="MBS7811742.1"/>
    </source>
</evidence>
<keyword evidence="4" id="KW-0274">FAD</keyword>
<evidence type="ECO:0000259" key="6">
    <source>
        <dbReference type="Pfam" id="PF01266"/>
    </source>
</evidence>
<dbReference type="InterPro" id="IPR007867">
    <property type="entry name" value="GMC_OxRtase_C"/>
</dbReference>
<sequence length="544" mass="59490">MIDDAEMVEDGARLECDLCIVGAGAAGIAIALQFLDTKRRIILLESGRPDFEARTQALYEGEVADPALHPPADSYRQRRFGGSTALWGGRCMPLDPVDLEARHWVPHSGWPIGMEELARWYRAANALCEAGEYQYSAARAVPGGMRSMIAGFDPENFSADGIERFSTPTNFASRYGHRLRASASVRVLLGANCTAIETDAGSGRVEALRVRTLSGRGFLVRAAQVVLALGGLETPRLLLASRLGNAQDQVGRYYMCHIAGTSGRLRLAVPRAMVHPGYERSEDGTYIRRRLQLNAAAQERHEVGNAVARLHFPRIPDPSHGSGVLSGLYLARRLLPYEYRKRLDHDGAGGVRHMLAHLGNVATDPGSAVGFATSMLFRRKLAARKFPSVIVHPPGRVFSLDFHAEQQPNPESRITLGATTDALGMPRLHIDWRHTAGDLRTAEVFFRLLAEDLRRWGRGWLEWDPAELAHDMLRDGAYGGHHIGTARMGRSPRDSVVDAEGRVHGISNLSIAGSATFPTSGQANPTLTIVALALRMAERLKQVG</sequence>
<dbReference type="RefSeq" id="WP_213670397.1">
    <property type="nucleotide sequence ID" value="NZ_JAHCDA010000002.1"/>
</dbReference>
<evidence type="ECO:0000256" key="3">
    <source>
        <dbReference type="ARBA" id="ARBA00022630"/>
    </source>
</evidence>
<dbReference type="Proteomes" id="UP000766336">
    <property type="component" value="Unassembled WGS sequence"/>
</dbReference>
<dbReference type="SUPFAM" id="SSF51905">
    <property type="entry name" value="FAD/NAD(P)-binding domain"/>
    <property type="match status" value="1"/>
</dbReference>
<dbReference type="InterPro" id="IPR051473">
    <property type="entry name" value="P2Ox-like"/>
</dbReference>
<dbReference type="PANTHER" id="PTHR42784:SF1">
    <property type="entry name" value="PYRANOSE 2-OXIDASE"/>
    <property type="match status" value="1"/>
</dbReference>
<dbReference type="InterPro" id="IPR006076">
    <property type="entry name" value="FAD-dep_OxRdtase"/>
</dbReference>
<comment type="cofactor">
    <cofactor evidence="1">
        <name>FAD</name>
        <dbReference type="ChEBI" id="CHEBI:57692"/>
    </cofactor>
</comment>
<feature type="domain" description="Glucose-methanol-choline oxidoreductase C-terminal" evidence="7">
    <location>
        <begin position="408"/>
        <end position="533"/>
    </location>
</feature>
<dbReference type="Pfam" id="PF01266">
    <property type="entry name" value="DAO"/>
    <property type="match status" value="1"/>
</dbReference>
<name>A0ABS5QDY4_9PROT</name>
<accession>A0ABS5QDY4</accession>
<evidence type="ECO:0000256" key="4">
    <source>
        <dbReference type="ARBA" id="ARBA00022827"/>
    </source>
</evidence>
<evidence type="ECO:0000256" key="2">
    <source>
        <dbReference type="ARBA" id="ARBA00010790"/>
    </source>
</evidence>
<keyword evidence="3" id="KW-0285">Flavoprotein</keyword>
<keyword evidence="5" id="KW-0560">Oxidoreductase</keyword>
<comment type="caution">
    <text evidence="8">The sequence shown here is derived from an EMBL/GenBank/DDBJ whole genome shotgun (WGS) entry which is preliminary data.</text>
</comment>